<reference evidence="1 2" key="1">
    <citation type="journal article" date="2019" name="Commun. Biol.">
        <title>The bagworm genome reveals a unique fibroin gene that provides high tensile strength.</title>
        <authorList>
            <person name="Kono N."/>
            <person name="Nakamura H."/>
            <person name="Ohtoshi R."/>
            <person name="Tomita M."/>
            <person name="Numata K."/>
            <person name="Arakawa K."/>
        </authorList>
    </citation>
    <scope>NUCLEOTIDE SEQUENCE [LARGE SCALE GENOMIC DNA]</scope>
</reference>
<gene>
    <name evidence="1" type="ORF">EVAR_21813_1</name>
</gene>
<evidence type="ECO:0000313" key="2">
    <source>
        <dbReference type="Proteomes" id="UP000299102"/>
    </source>
</evidence>
<protein>
    <submittedName>
        <fullName evidence="1">Uncharacterized protein</fullName>
    </submittedName>
</protein>
<comment type="caution">
    <text evidence="1">The sequence shown here is derived from an EMBL/GenBank/DDBJ whole genome shotgun (WGS) entry which is preliminary data.</text>
</comment>
<sequence length="38" mass="4542">MRLGIELKVELGWGLRARWEFETMLEQALKKIQRANRA</sequence>
<dbReference type="EMBL" id="BGZK01003224">
    <property type="protein sequence ID" value="GBO98878.1"/>
    <property type="molecule type" value="Genomic_DNA"/>
</dbReference>
<organism evidence="1 2">
    <name type="scientific">Eumeta variegata</name>
    <name type="common">Bagworm moth</name>
    <name type="synonym">Eumeta japonica</name>
    <dbReference type="NCBI Taxonomy" id="151549"/>
    <lineage>
        <taxon>Eukaryota</taxon>
        <taxon>Metazoa</taxon>
        <taxon>Ecdysozoa</taxon>
        <taxon>Arthropoda</taxon>
        <taxon>Hexapoda</taxon>
        <taxon>Insecta</taxon>
        <taxon>Pterygota</taxon>
        <taxon>Neoptera</taxon>
        <taxon>Endopterygota</taxon>
        <taxon>Lepidoptera</taxon>
        <taxon>Glossata</taxon>
        <taxon>Ditrysia</taxon>
        <taxon>Tineoidea</taxon>
        <taxon>Psychidae</taxon>
        <taxon>Oiketicinae</taxon>
        <taxon>Eumeta</taxon>
    </lineage>
</organism>
<dbReference type="Proteomes" id="UP000299102">
    <property type="component" value="Unassembled WGS sequence"/>
</dbReference>
<accession>A0A4C1S9G7</accession>
<dbReference type="AlphaFoldDB" id="A0A4C1S9G7"/>
<feature type="non-terminal residue" evidence="1">
    <location>
        <position position="38"/>
    </location>
</feature>
<name>A0A4C1S9G7_EUMVA</name>
<keyword evidence="2" id="KW-1185">Reference proteome</keyword>
<proteinExistence type="predicted"/>
<evidence type="ECO:0000313" key="1">
    <source>
        <dbReference type="EMBL" id="GBO98878.1"/>
    </source>
</evidence>